<sequence>MSAAAADPRTAPDALTAAAHRTAAVLADRAATADRERRLAPDTVARLLTAGFARHFVPVRHGGAEGTFGDLARALRVVGGSCVSAAWVGLIHASSGRMAAFLPVAGQDEVWAGGPDAALSSALRPAGSATRSGGDWILSGRWDFLSGVRHADWSLLCVAGERPPDIRYFAVPRAQYRVAETWCATGMRATASDSVHLDGVRVPDARTFPHAALADGSDDPTTAACYRAPLPGCGPPLFAAPALGAATAALTRWARRRTARDATARLALTRGSAELDIAQLLLDRAVSAADTPPTDTGTVARTMRDAATAAHLIRDAVERIAGLSGSAMLAETDPLQRAWRDVRTAVSHGALDLDRSSTRYVRDVWGWTTDRP</sequence>
<reference evidence="3 4" key="1">
    <citation type="submission" date="2024-06" db="EMBL/GenBank/DDBJ databases">
        <title>The Natural Products Discovery Center: Release of the First 8490 Sequenced Strains for Exploring Actinobacteria Biosynthetic Diversity.</title>
        <authorList>
            <person name="Kalkreuter E."/>
            <person name="Kautsar S.A."/>
            <person name="Yang D."/>
            <person name="Bader C.D."/>
            <person name="Teijaro C.N."/>
            <person name="Fluegel L."/>
            <person name="Davis C.M."/>
            <person name="Simpson J.R."/>
            <person name="Lauterbach L."/>
            <person name="Steele A.D."/>
            <person name="Gui C."/>
            <person name="Meng S."/>
            <person name="Li G."/>
            <person name="Viehrig K."/>
            <person name="Ye F."/>
            <person name="Su P."/>
            <person name="Kiefer A.F."/>
            <person name="Nichols A."/>
            <person name="Cepeda A.J."/>
            <person name="Yan W."/>
            <person name="Fan B."/>
            <person name="Jiang Y."/>
            <person name="Adhikari A."/>
            <person name="Zheng C.-J."/>
            <person name="Schuster L."/>
            <person name="Cowan T.M."/>
            <person name="Smanski M.J."/>
            <person name="Chevrette M.G."/>
            <person name="De Carvalho L.P.S."/>
            <person name="Shen B."/>
        </authorList>
    </citation>
    <scope>NUCLEOTIDE SEQUENCE [LARGE SCALE GENOMIC DNA]</scope>
    <source>
        <strain evidence="3 4">NPDC033039</strain>
    </source>
</reference>
<evidence type="ECO:0000313" key="3">
    <source>
        <dbReference type="EMBL" id="MEU3711103.1"/>
    </source>
</evidence>
<dbReference type="InterPro" id="IPR050741">
    <property type="entry name" value="Acyl-CoA_dehydrogenase"/>
</dbReference>
<comment type="caution">
    <text evidence="3">The sequence shown here is derived from an EMBL/GenBank/DDBJ whole genome shotgun (WGS) entry which is preliminary data.</text>
</comment>
<evidence type="ECO:0000256" key="1">
    <source>
        <dbReference type="ARBA" id="ARBA00023002"/>
    </source>
</evidence>
<dbReference type="InterPro" id="IPR036250">
    <property type="entry name" value="AcylCo_DH-like_C"/>
</dbReference>
<protein>
    <submittedName>
        <fullName evidence="3">Hydrolase</fullName>
    </submittedName>
</protein>
<evidence type="ECO:0000259" key="2">
    <source>
        <dbReference type="Pfam" id="PF08028"/>
    </source>
</evidence>
<organism evidence="3 4">
    <name type="scientific">Streptomyces catenulae</name>
    <dbReference type="NCBI Taxonomy" id="66875"/>
    <lineage>
        <taxon>Bacteria</taxon>
        <taxon>Bacillati</taxon>
        <taxon>Actinomycetota</taxon>
        <taxon>Actinomycetes</taxon>
        <taxon>Kitasatosporales</taxon>
        <taxon>Streptomycetaceae</taxon>
        <taxon>Streptomyces</taxon>
    </lineage>
</organism>
<keyword evidence="1" id="KW-0560">Oxidoreductase</keyword>
<dbReference type="Gene3D" id="2.40.110.10">
    <property type="entry name" value="Butyryl-CoA Dehydrogenase, subunit A, domain 2"/>
    <property type="match status" value="1"/>
</dbReference>
<dbReference type="Gene3D" id="1.20.140.10">
    <property type="entry name" value="Butyryl-CoA Dehydrogenase, subunit A, domain 3"/>
    <property type="match status" value="1"/>
</dbReference>
<evidence type="ECO:0000313" key="4">
    <source>
        <dbReference type="Proteomes" id="UP001550853"/>
    </source>
</evidence>
<gene>
    <name evidence="3" type="ORF">AB0E61_13520</name>
</gene>
<dbReference type="PANTHER" id="PTHR48083:SF19">
    <property type="entry name" value="FLAVIN-DEPENDENT MONOOXYGENASE, OXYGENASE SUBUNIT HSAA"/>
    <property type="match status" value="1"/>
</dbReference>
<accession>A0ABV2YZD2</accession>
<dbReference type="EMBL" id="JBEZVI010000009">
    <property type="protein sequence ID" value="MEU3711103.1"/>
    <property type="molecule type" value="Genomic_DNA"/>
</dbReference>
<dbReference type="InterPro" id="IPR046373">
    <property type="entry name" value="Acyl-CoA_Oxase/DH_mid-dom_sf"/>
</dbReference>
<keyword evidence="3" id="KW-0378">Hydrolase</keyword>
<dbReference type="GO" id="GO:0016787">
    <property type="term" value="F:hydrolase activity"/>
    <property type="evidence" value="ECO:0007669"/>
    <property type="project" value="UniProtKB-KW"/>
</dbReference>
<dbReference type="InterPro" id="IPR013107">
    <property type="entry name" value="Acyl-CoA_DH_C"/>
</dbReference>
<dbReference type="PIRSF" id="PIRSF016578">
    <property type="entry name" value="HsaA"/>
    <property type="match status" value="1"/>
</dbReference>
<dbReference type="Proteomes" id="UP001550853">
    <property type="component" value="Unassembled WGS sequence"/>
</dbReference>
<feature type="domain" description="Acyl-CoA dehydrogenase C-terminal" evidence="2">
    <location>
        <begin position="238"/>
        <end position="351"/>
    </location>
</feature>
<dbReference type="PANTHER" id="PTHR48083">
    <property type="entry name" value="MEDIUM-CHAIN SPECIFIC ACYL-COA DEHYDROGENASE, MITOCHONDRIAL-RELATED"/>
    <property type="match status" value="1"/>
</dbReference>
<dbReference type="Pfam" id="PF08028">
    <property type="entry name" value="Acyl-CoA_dh_2"/>
    <property type="match status" value="1"/>
</dbReference>
<dbReference type="InterPro" id="IPR037069">
    <property type="entry name" value="AcylCoA_DH/ox_N_sf"/>
</dbReference>
<name>A0ABV2YZD2_9ACTN</name>
<dbReference type="Gene3D" id="1.10.540.10">
    <property type="entry name" value="Acyl-CoA dehydrogenase/oxidase, N-terminal domain"/>
    <property type="match status" value="1"/>
</dbReference>
<proteinExistence type="predicted"/>
<keyword evidence="4" id="KW-1185">Reference proteome</keyword>
<dbReference type="RefSeq" id="WP_030283723.1">
    <property type="nucleotide sequence ID" value="NZ_JBEZVI010000009.1"/>
</dbReference>
<dbReference type="SUPFAM" id="SSF47203">
    <property type="entry name" value="Acyl-CoA dehydrogenase C-terminal domain-like"/>
    <property type="match status" value="1"/>
</dbReference>
<dbReference type="InterPro" id="IPR009100">
    <property type="entry name" value="AcylCoA_DH/oxidase_NM_dom_sf"/>
</dbReference>
<dbReference type="SUPFAM" id="SSF56645">
    <property type="entry name" value="Acyl-CoA dehydrogenase NM domain-like"/>
    <property type="match status" value="1"/>
</dbReference>